<dbReference type="Gene3D" id="3.30.1490.490">
    <property type="match status" value="1"/>
</dbReference>
<evidence type="ECO:0000256" key="2">
    <source>
        <dbReference type="ARBA" id="ARBA00022723"/>
    </source>
</evidence>
<dbReference type="EMBL" id="CAUEEQ010061801">
    <property type="protein sequence ID" value="CAJ0964582.1"/>
    <property type="molecule type" value="Genomic_DNA"/>
</dbReference>
<comment type="subcellular location">
    <subcellularLocation>
        <location evidence="1">Nucleus</location>
    </subcellularLocation>
</comment>
<dbReference type="InterPro" id="IPR014898">
    <property type="entry name" value="Znf_C2H2_LYAR"/>
</dbReference>
<organism evidence="11 12">
    <name type="scientific">Ranitomeya imitator</name>
    <name type="common">mimic poison frog</name>
    <dbReference type="NCBI Taxonomy" id="111125"/>
    <lineage>
        <taxon>Eukaryota</taxon>
        <taxon>Metazoa</taxon>
        <taxon>Chordata</taxon>
        <taxon>Craniata</taxon>
        <taxon>Vertebrata</taxon>
        <taxon>Euteleostomi</taxon>
        <taxon>Amphibia</taxon>
        <taxon>Batrachia</taxon>
        <taxon>Anura</taxon>
        <taxon>Neobatrachia</taxon>
        <taxon>Hyloidea</taxon>
        <taxon>Dendrobatidae</taxon>
        <taxon>Dendrobatinae</taxon>
        <taxon>Ranitomeya</taxon>
    </lineage>
</organism>
<evidence type="ECO:0000313" key="12">
    <source>
        <dbReference type="Proteomes" id="UP001176940"/>
    </source>
</evidence>
<dbReference type="PROSITE" id="PS51804">
    <property type="entry name" value="ZF_C2HC_LYAR"/>
    <property type="match status" value="2"/>
</dbReference>
<dbReference type="Gene3D" id="1.10.10.2100">
    <property type="match status" value="1"/>
</dbReference>
<accession>A0ABN9MDD5</accession>
<feature type="domain" description="Cell growth-regulating nucleolar protein-like winged helix" evidence="10">
    <location>
        <begin position="381"/>
        <end position="423"/>
    </location>
</feature>
<dbReference type="Pfam" id="PF08790">
    <property type="entry name" value="zf-LYAR"/>
    <property type="match status" value="1"/>
</dbReference>
<gene>
    <name evidence="11" type="ORF">RIMI_LOCUS19389624</name>
</gene>
<keyword evidence="3" id="KW-0677">Repeat</keyword>
<feature type="compositionally biased region" description="Basic and acidic residues" evidence="8">
    <location>
        <begin position="189"/>
        <end position="214"/>
    </location>
</feature>
<dbReference type="InterPro" id="IPR036236">
    <property type="entry name" value="Znf_C2H2_sf"/>
</dbReference>
<evidence type="ECO:0000313" key="11">
    <source>
        <dbReference type="EMBL" id="CAJ0964582.1"/>
    </source>
</evidence>
<keyword evidence="12" id="KW-1185">Reference proteome</keyword>
<proteinExistence type="predicted"/>
<evidence type="ECO:0008006" key="13">
    <source>
        <dbReference type="Google" id="ProtNLM"/>
    </source>
</evidence>
<dbReference type="Pfam" id="PF25879">
    <property type="entry name" value="WHD_LYAR"/>
    <property type="match status" value="2"/>
</dbReference>
<protein>
    <recommendedName>
        <fullName evidence="13">Cell growth-regulating nucleolar protein</fullName>
    </recommendedName>
</protein>
<dbReference type="SUPFAM" id="SSF57667">
    <property type="entry name" value="beta-beta-alpha zinc fingers"/>
    <property type="match status" value="2"/>
</dbReference>
<keyword evidence="6" id="KW-0539">Nucleus</keyword>
<feature type="region of interest" description="Disordered" evidence="8">
    <location>
        <begin position="170"/>
        <end position="301"/>
    </location>
</feature>
<feature type="compositionally biased region" description="Acidic residues" evidence="8">
    <location>
        <begin position="256"/>
        <end position="267"/>
    </location>
</feature>
<evidence type="ECO:0000256" key="5">
    <source>
        <dbReference type="ARBA" id="ARBA00022833"/>
    </source>
</evidence>
<evidence type="ECO:0000256" key="3">
    <source>
        <dbReference type="ARBA" id="ARBA00022737"/>
    </source>
</evidence>
<name>A0ABN9MDD5_9NEOB</name>
<keyword evidence="4 7" id="KW-0863">Zinc-finger</keyword>
<evidence type="ECO:0000256" key="4">
    <source>
        <dbReference type="ARBA" id="ARBA00022771"/>
    </source>
</evidence>
<keyword evidence="2" id="KW-0479">Metal-binding</keyword>
<dbReference type="InterPro" id="IPR039999">
    <property type="entry name" value="LYAR"/>
</dbReference>
<sequence>MGTADITTAQVCSVLCCGVTMVFFTCNGCGESLKKAQVEKHVGNCRSCQCLSCIDCGKDFWGGDYKTHLKCVTEDEKYGGKGFEAKAKKGEEKQVQWIQRIQEAMKKPTISSDVRDILNQISAFDNVPKKKAKFQNWMKNSLKVHSPALQDKVWGIFEEAISNQKNNATEAANTLAGESKSESSAATEETEKKSKRERKEERQKKNKKEKKELNEGELMQNGTKKKGKKRKMEDDERNGVEAAGKKKKKRQREKEAEDESGDVEDEEAQSKKRNNSQGDEEEAEENGAEENGEGESGKTGKFNWKGTIRALLRQAPDNELAIKKLRKKITLTGAAAVCVAAVSQHMHEEPVCCCDTCSCGAEQLVSQYNPGSRVPSAAYSVIAQYYAISSKHHKSEEELLATFNKKIQNNPKFRVLKERVKLVK</sequence>
<evidence type="ECO:0000256" key="6">
    <source>
        <dbReference type="ARBA" id="ARBA00023242"/>
    </source>
</evidence>
<feature type="domain" description="Cell growth-regulating nucleolar protein-like winged helix" evidence="10">
    <location>
        <begin position="300"/>
        <end position="329"/>
    </location>
</feature>
<feature type="domain" description="Zinc finger C2H2 LYAR-type" evidence="9">
    <location>
        <begin position="51"/>
        <end position="78"/>
    </location>
</feature>
<keyword evidence="5" id="KW-0862">Zinc</keyword>
<evidence type="ECO:0000256" key="1">
    <source>
        <dbReference type="ARBA" id="ARBA00004123"/>
    </source>
</evidence>
<evidence type="ECO:0000259" key="9">
    <source>
        <dbReference type="Pfam" id="PF08790"/>
    </source>
</evidence>
<evidence type="ECO:0000256" key="7">
    <source>
        <dbReference type="PROSITE-ProRule" id="PRU01145"/>
    </source>
</evidence>
<dbReference type="InterPro" id="IPR058719">
    <property type="entry name" value="WHD_LYAR"/>
</dbReference>
<feature type="compositionally biased region" description="Acidic residues" evidence="8">
    <location>
        <begin position="278"/>
        <end position="293"/>
    </location>
</feature>
<dbReference type="PANTHER" id="PTHR13100">
    <property type="entry name" value="CELL GROWTH-REGULATING NUCLEOLAR PROTEIN LYAR"/>
    <property type="match status" value="1"/>
</dbReference>
<evidence type="ECO:0000259" key="10">
    <source>
        <dbReference type="Pfam" id="PF25879"/>
    </source>
</evidence>
<evidence type="ECO:0000256" key="8">
    <source>
        <dbReference type="SAM" id="MobiDB-lite"/>
    </source>
</evidence>
<dbReference type="Proteomes" id="UP001176940">
    <property type="component" value="Unassembled WGS sequence"/>
</dbReference>
<reference evidence="11" key="1">
    <citation type="submission" date="2023-07" db="EMBL/GenBank/DDBJ databases">
        <authorList>
            <person name="Stuckert A."/>
        </authorList>
    </citation>
    <scope>NUCLEOTIDE SEQUENCE</scope>
</reference>
<dbReference type="PANTHER" id="PTHR13100:SF10">
    <property type="entry name" value="CELL GROWTH-REGULATING NUCLEOLAR PROTEIN"/>
    <property type="match status" value="1"/>
</dbReference>
<comment type="caution">
    <text evidence="11">The sequence shown here is derived from an EMBL/GenBank/DDBJ whole genome shotgun (WGS) entry which is preliminary data.</text>
</comment>